<accession>A0A0R1K4Y5</accession>
<comment type="caution">
    <text evidence="4">The sequence shown here is derived from an EMBL/GenBank/DDBJ whole genome shotgun (WGS) entry which is preliminary data.</text>
</comment>
<sequence>MPSTVQVRRATAEEVPQITKLMQEYYAASPVPNPFSVPAMTRYLKALTVPNNPRGTLLVALQPTTPPGQALGGFAVAYLGYNTRALAPQVELADLFVTAEWRRQGAARKLIRGVAAYARQQQASRIIWQTRTSNVGAQTLYNEIATQETGWLHYAMEL</sequence>
<keyword evidence="1" id="KW-0808">Transferase</keyword>
<dbReference type="OrthoDB" id="9792929at2"/>
<evidence type="ECO:0000313" key="4">
    <source>
        <dbReference type="EMBL" id="KRK74343.1"/>
    </source>
</evidence>
<evidence type="ECO:0000256" key="1">
    <source>
        <dbReference type="ARBA" id="ARBA00022679"/>
    </source>
</evidence>
<feature type="domain" description="N-acetyltransferase" evidence="3">
    <location>
        <begin position="5"/>
        <end position="158"/>
    </location>
</feature>
<evidence type="ECO:0000313" key="5">
    <source>
        <dbReference type="Proteomes" id="UP000051804"/>
    </source>
</evidence>
<dbReference type="CDD" id="cd04301">
    <property type="entry name" value="NAT_SF"/>
    <property type="match status" value="1"/>
</dbReference>
<dbReference type="STRING" id="1291734.FD02_GL000947"/>
<evidence type="ECO:0000259" key="3">
    <source>
        <dbReference type="PROSITE" id="PS51186"/>
    </source>
</evidence>
<dbReference type="Gene3D" id="3.40.630.30">
    <property type="match status" value="1"/>
</dbReference>
<dbReference type="RefSeq" id="WP_054723271.1">
    <property type="nucleotide sequence ID" value="NZ_AZDJ01000001.1"/>
</dbReference>
<dbReference type="SUPFAM" id="SSF55729">
    <property type="entry name" value="Acyl-CoA N-acyltransferases (Nat)"/>
    <property type="match status" value="1"/>
</dbReference>
<evidence type="ECO:0000256" key="2">
    <source>
        <dbReference type="ARBA" id="ARBA00023315"/>
    </source>
</evidence>
<dbReference type="PANTHER" id="PTHR10545:SF29">
    <property type="entry name" value="GH14572P-RELATED"/>
    <property type="match status" value="1"/>
</dbReference>
<dbReference type="AlphaFoldDB" id="A0A0R1K4Y5"/>
<dbReference type="EMBL" id="AZDJ01000001">
    <property type="protein sequence ID" value="KRK74343.1"/>
    <property type="molecule type" value="Genomic_DNA"/>
</dbReference>
<dbReference type="PATRIC" id="fig|1291734.4.peg.974"/>
<dbReference type="InterPro" id="IPR016181">
    <property type="entry name" value="Acyl_CoA_acyltransferase"/>
</dbReference>
<keyword evidence="5" id="KW-1185">Reference proteome</keyword>
<keyword evidence="2" id="KW-0012">Acyltransferase</keyword>
<dbReference type="PROSITE" id="PS51186">
    <property type="entry name" value="GNAT"/>
    <property type="match status" value="1"/>
</dbReference>
<reference evidence="4 5" key="1">
    <citation type="journal article" date="2015" name="Genome Announc.">
        <title>Expanding the biotechnology potential of lactobacilli through comparative genomics of 213 strains and associated genera.</title>
        <authorList>
            <person name="Sun Z."/>
            <person name="Harris H.M."/>
            <person name="McCann A."/>
            <person name="Guo C."/>
            <person name="Argimon S."/>
            <person name="Zhang W."/>
            <person name="Yang X."/>
            <person name="Jeffery I.B."/>
            <person name="Cooney J.C."/>
            <person name="Kagawa T.F."/>
            <person name="Liu W."/>
            <person name="Song Y."/>
            <person name="Salvetti E."/>
            <person name="Wrobel A."/>
            <person name="Rasinkangas P."/>
            <person name="Parkhill J."/>
            <person name="Rea M.C."/>
            <person name="O'Sullivan O."/>
            <person name="Ritari J."/>
            <person name="Douillard F.P."/>
            <person name="Paul Ross R."/>
            <person name="Yang R."/>
            <person name="Briner A.E."/>
            <person name="Felis G.E."/>
            <person name="de Vos W.M."/>
            <person name="Barrangou R."/>
            <person name="Klaenhammer T.R."/>
            <person name="Caufield P.W."/>
            <person name="Cui Y."/>
            <person name="Zhang H."/>
            <person name="O'Toole P.W."/>
        </authorList>
    </citation>
    <scope>NUCLEOTIDE SEQUENCE [LARGE SCALE GENOMIC DNA]</scope>
    <source>
        <strain evidence="4 5">JCM 17158</strain>
    </source>
</reference>
<organism evidence="4 5">
    <name type="scientific">Lacticaseibacillus nasuensis JCM 17158</name>
    <dbReference type="NCBI Taxonomy" id="1291734"/>
    <lineage>
        <taxon>Bacteria</taxon>
        <taxon>Bacillati</taxon>
        <taxon>Bacillota</taxon>
        <taxon>Bacilli</taxon>
        <taxon>Lactobacillales</taxon>
        <taxon>Lactobacillaceae</taxon>
        <taxon>Lacticaseibacillus</taxon>
    </lineage>
</organism>
<protein>
    <recommendedName>
        <fullName evidence="3">N-acetyltransferase domain-containing protein</fullName>
    </recommendedName>
</protein>
<gene>
    <name evidence="4" type="ORF">FD02_GL000947</name>
</gene>
<dbReference type="GO" id="GO:0008080">
    <property type="term" value="F:N-acetyltransferase activity"/>
    <property type="evidence" value="ECO:0007669"/>
    <property type="project" value="TreeGrafter"/>
</dbReference>
<dbReference type="Pfam" id="PF00583">
    <property type="entry name" value="Acetyltransf_1"/>
    <property type="match status" value="1"/>
</dbReference>
<proteinExistence type="predicted"/>
<dbReference type="Proteomes" id="UP000051804">
    <property type="component" value="Unassembled WGS sequence"/>
</dbReference>
<dbReference type="PANTHER" id="PTHR10545">
    <property type="entry name" value="DIAMINE N-ACETYLTRANSFERASE"/>
    <property type="match status" value="1"/>
</dbReference>
<dbReference type="InterPro" id="IPR051016">
    <property type="entry name" value="Diverse_Substrate_AcTransf"/>
</dbReference>
<name>A0A0R1K4Y5_9LACO</name>
<dbReference type="InterPro" id="IPR000182">
    <property type="entry name" value="GNAT_dom"/>
</dbReference>